<dbReference type="InterPro" id="IPR032675">
    <property type="entry name" value="LRR_dom_sf"/>
</dbReference>
<evidence type="ECO:0000313" key="2">
    <source>
        <dbReference type="Proteomes" id="UP000033121"/>
    </source>
</evidence>
<dbReference type="Proteomes" id="UP000033121">
    <property type="component" value="Unassembled WGS sequence"/>
</dbReference>
<sequence length="287" mass="32707">MHEEFHYNERVRKLKRKDGFEAFVFSNLNNPDDLKNVPVDAIVAVSIKESFNYDLIALLTRLQVLTMFDIVLDEYAIQQMMCLTGLKRLNLVDCKIKSPFDLGRFADLEEIDLNWSNNVDFSGCANLRELVIRKVGSFDLRFLQMNAKLEKVEILGGTITSLNGLESLKALKGLLLMNLRRLEQLTELTALPSAEYLFLMGLKLKVDISPLQRLSNLKWLVLENCPEVSSLGLLLHMPSMKGVLVIKKGQKSEEEKAVTSALSDITYRYFRKDSVINRLVDVFSKGE</sequence>
<keyword evidence="2" id="KW-1185">Reference proteome</keyword>
<dbReference type="EMBL" id="BBWV01000002">
    <property type="protein sequence ID" value="GAO43544.1"/>
    <property type="molecule type" value="Genomic_DNA"/>
</dbReference>
<evidence type="ECO:0000313" key="1">
    <source>
        <dbReference type="EMBL" id="GAO43544.1"/>
    </source>
</evidence>
<accession>A0A0E9N118</accession>
<name>A0A0E9N118_9BACT</name>
<proteinExistence type="predicted"/>
<reference evidence="1 2" key="1">
    <citation type="submission" date="2015-04" db="EMBL/GenBank/DDBJ databases">
        <title>Whole genome shotgun sequence of Flavihumibacter petaseus NBRC 106054.</title>
        <authorList>
            <person name="Miyazawa S."/>
            <person name="Hosoyama A."/>
            <person name="Hashimoto M."/>
            <person name="Noguchi M."/>
            <person name="Tsuchikane K."/>
            <person name="Ohji S."/>
            <person name="Yamazoe A."/>
            <person name="Ichikawa N."/>
            <person name="Kimura A."/>
            <person name="Fujita N."/>
        </authorList>
    </citation>
    <scope>NUCLEOTIDE SEQUENCE [LARGE SCALE GENOMIC DNA]</scope>
    <source>
        <strain evidence="1 2">NBRC 106054</strain>
    </source>
</reference>
<organism evidence="1 2">
    <name type="scientific">Flavihumibacter petaseus NBRC 106054</name>
    <dbReference type="NCBI Taxonomy" id="1220578"/>
    <lineage>
        <taxon>Bacteria</taxon>
        <taxon>Pseudomonadati</taxon>
        <taxon>Bacteroidota</taxon>
        <taxon>Chitinophagia</taxon>
        <taxon>Chitinophagales</taxon>
        <taxon>Chitinophagaceae</taxon>
        <taxon>Flavihumibacter</taxon>
    </lineage>
</organism>
<dbReference type="Gene3D" id="3.80.10.10">
    <property type="entry name" value="Ribonuclease Inhibitor"/>
    <property type="match status" value="2"/>
</dbReference>
<comment type="caution">
    <text evidence="1">The sequence shown here is derived from an EMBL/GenBank/DDBJ whole genome shotgun (WGS) entry which is preliminary data.</text>
</comment>
<dbReference type="AlphaFoldDB" id="A0A0E9N118"/>
<gene>
    <name evidence="1" type="ORF">FPE01S_02_06490</name>
</gene>
<dbReference type="RefSeq" id="WP_046369403.1">
    <property type="nucleotide sequence ID" value="NZ_BBWV01000002.1"/>
</dbReference>
<dbReference type="STRING" id="1220578.FPE01S_02_06490"/>
<protein>
    <submittedName>
        <fullName evidence="1">Uncharacterized protein</fullName>
    </submittedName>
</protein>
<dbReference type="SUPFAM" id="SSF52058">
    <property type="entry name" value="L domain-like"/>
    <property type="match status" value="1"/>
</dbReference>